<protein>
    <recommendedName>
        <fullName evidence="3">tRNA-intron lyase</fullName>
        <ecNumber evidence="3">4.6.1.16</ecNumber>
    </recommendedName>
</protein>
<dbReference type="InterPro" id="IPR001680">
    <property type="entry name" value="WD40_rpt"/>
</dbReference>
<feature type="domain" description="tRNA intron endonuclease catalytic" evidence="11">
    <location>
        <begin position="1026"/>
        <end position="1149"/>
    </location>
</feature>
<organism evidence="13 14">
    <name type="scientific">Mortierella alpina</name>
    <name type="common">Oleaginous fungus</name>
    <name type="synonym">Mortierella renispora</name>
    <dbReference type="NCBI Taxonomy" id="64518"/>
    <lineage>
        <taxon>Eukaryota</taxon>
        <taxon>Fungi</taxon>
        <taxon>Fungi incertae sedis</taxon>
        <taxon>Mucoromycota</taxon>
        <taxon>Mortierellomycotina</taxon>
        <taxon>Mortierellomycetes</taxon>
        <taxon>Mortierellales</taxon>
        <taxon>Mortierellaceae</taxon>
        <taxon>Mortierella</taxon>
    </lineage>
</organism>
<evidence type="ECO:0000256" key="10">
    <source>
        <dbReference type="SAM" id="MobiDB-lite"/>
    </source>
</evidence>
<dbReference type="InterPro" id="IPR036322">
    <property type="entry name" value="WD40_repeat_dom_sf"/>
</dbReference>
<comment type="similarity">
    <text evidence="2">Belongs to the WD repeat striatin family.</text>
</comment>
<evidence type="ECO:0000259" key="11">
    <source>
        <dbReference type="Pfam" id="PF01974"/>
    </source>
</evidence>
<feature type="domain" description="Striatin N-terminal" evidence="12">
    <location>
        <begin position="20"/>
        <end position="166"/>
    </location>
</feature>
<evidence type="ECO:0000256" key="7">
    <source>
        <dbReference type="ARBA" id="ARBA00023054"/>
    </source>
</evidence>
<feature type="region of interest" description="Disordered" evidence="10">
    <location>
        <begin position="892"/>
        <end position="930"/>
    </location>
</feature>
<dbReference type="AlphaFoldDB" id="A0A9P8A211"/>
<dbReference type="GO" id="GO:0000213">
    <property type="term" value="F:tRNA-intron lyase activity"/>
    <property type="evidence" value="ECO:0007669"/>
    <property type="project" value="UniProtKB-EC"/>
</dbReference>
<dbReference type="GO" id="GO:0003676">
    <property type="term" value="F:nucleic acid binding"/>
    <property type="evidence" value="ECO:0007669"/>
    <property type="project" value="InterPro"/>
</dbReference>
<evidence type="ECO:0000256" key="1">
    <source>
        <dbReference type="ARBA" id="ARBA00008078"/>
    </source>
</evidence>
<dbReference type="SUPFAM" id="SSF53032">
    <property type="entry name" value="tRNA-intron endonuclease catalytic domain-like"/>
    <property type="match status" value="1"/>
</dbReference>
<dbReference type="InterPro" id="IPR011856">
    <property type="entry name" value="tRNA_endonuc-like_dom_sf"/>
</dbReference>
<dbReference type="Gene3D" id="1.20.5.300">
    <property type="match status" value="1"/>
</dbReference>
<evidence type="ECO:0000256" key="2">
    <source>
        <dbReference type="ARBA" id="ARBA00009616"/>
    </source>
</evidence>
<dbReference type="InterPro" id="IPR036167">
    <property type="entry name" value="tRNA_intron_Endo_cat-like_sf"/>
</dbReference>
<dbReference type="InterPro" id="IPR020472">
    <property type="entry name" value="WD40_PAC1"/>
</dbReference>
<feature type="region of interest" description="Disordered" evidence="10">
    <location>
        <begin position="178"/>
        <end position="204"/>
    </location>
</feature>
<dbReference type="GO" id="GO:0006388">
    <property type="term" value="P:tRNA splicing, via endonucleolytic cleavage and ligation"/>
    <property type="evidence" value="ECO:0007669"/>
    <property type="project" value="InterPro"/>
</dbReference>
<evidence type="ECO:0000256" key="8">
    <source>
        <dbReference type="ARBA" id="ARBA00034031"/>
    </source>
</evidence>
<name>A0A9P8A211_MORAP</name>
<dbReference type="CDD" id="cd00200">
    <property type="entry name" value="WD40"/>
    <property type="match status" value="1"/>
</dbReference>
<dbReference type="PRINTS" id="PR00320">
    <property type="entry name" value="GPROTEINBRPT"/>
</dbReference>
<dbReference type="Gene3D" id="3.40.1350.10">
    <property type="match status" value="1"/>
</dbReference>
<dbReference type="PANTHER" id="PTHR15653">
    <property type="entry name" value="STRIATIN"/>
    <property type="match status" value="1"/>
</dbReference>
<feature type="region of interest" description="Disordered" evidence="10">
    <location>
        <begin position="303"/>
        <end position="328"/>
    </location>
</feature>
<dbReference type="PROSITE" id="PS50082">
    <property type="entry name" value="WD_REPEATS_2"/>
    <property type="match status" value="4"/>
</dbReference>
<evidence type="ECO:0000256" key="4">
    <source>
        <dbReference type="ARBA" id="ARBA00022574"/>
    </source>
</evidence>
<dbReference type="SUPFAM" id="SSF50978">
    <property type="entry name" value="WD40 repeat-like"/>
    <property type="match status" value="1"/>
</dbReference>
<feature type="compositionally biased region" description="Polar residues" evidence="10">
    <location>
        <begin position="122"/>
        <end position="140"/>
    </location>
</feature>
<dbReference type="Pfam" id="PF00400">
    <property type="entry name" value="WD40"/>
    <property type="match status" value="5"/>
</dbReference>
<dbReference type="InterPro" id="IPR051488">
    <property type="entry name" value="WD_repeat_striatin"/>
</dbReference>
<keyword evidence="4 9" id="KW-0853">WD repeat</keyword>
<evidence type="ECO:0000313" key="14">
    <source>
        <dbReference type="Proteomes" id="UP000717515"/>
    </source>
</evidence>
<feature type="region of interest" description="Disordered" evidence="10">
    <location>
        <begin position="442"/>
        <end position="466"/>
    </location>
</feature>
<keyword evidence="6" id="KW-0112">Calmodulin-binding</keyword>
<dbReference type="GO" id="GO:0005634">
    <property type="term" value="C:nucleus"/>
    <property type="evidence" value="ECO:0007669"/>
    <property type="project" value="UniProtKB-ARBA"/>
</dbReference>
<gene>
    <name evidence="13" type="ORF">KVV02_002387</name>
</gene>
<dbReference type="InterPro" id="IPR015943">
    <property type="entry name" value="WD40/YVTN_repeat-like_dom_sf"/>
</dbReference>
<feature type="region of interest" description="Disordered" evidence="10">
    <location>
        <begin position="122"/>
        <end position="142"/>
    </location>
</feature>
<evidence type="ECO:0000256" key="9">
    <source>
        <dbReference type="PROSITE-ProRule" id="PRU00221"/>
    </source>
</evidence>
<dbReference type="PANTHER" id="PTHR15653:SF0">
    <property type="entry name" value="CONNECTOR OF KINASE TO AP-1, ISOFORM E"/>
    <property type="match status" value="1"/>
</dbReference>
<sequence>MNQFQSIPPQAPTVAEYAFPSVLQFLQSEWRRFERDRNEWDIEKAEMKARIAFLEGEKRGVDNTKMDLMKRVKMLEYALRQERSKYVEGAKGAASPDLAQANVSNGDLLSNGGNKAQNRMSTYSTSGSNMTQVSPTSATSLDPVGRAKSREFLRICLQEISYLTSSVPQSIAMAVPPAQNRLSRHESDKRVTGLNGLRGGGGKHRHSDFFPSIAQSAVPPPLPRSNSVPFATLQSLEKHKQGGVNPSQDAVVSNICGPLEDENPEYSTLKQQSIVQQPSKQINGTVAGDSQKSTLAPVAAAVREEPLKEKREPSDNKNRTKLDVQDDEMSNGLGNAFQEEEAITVVHAPLSGEQWRADLEKAGKQLGATAGKKANAKAEDEAQLSKDVQDKFNISPERLNKMVKEWDRDKLKQDVGAGKNSIHKKKNKDSDVLDELASLSVAEAEESENRNGTKNGEALPDEPARWRPKVTLRRHFDTVRSIAFHPTNKALLSGSEDGTMKYWNLESPLKDSKRPLNGEVEPIHTYRGHTKAITSVAISADQNKCFSASMDSTVRSWKLVPMNKETYARLDPTIPLTSFIGHTDSVWDIRLFPISISSSQLLASISADGALKIWDTETKGSPLRSSWGYNGLEPSELAEPTEAYTSGLAKLPVPTGLDFCPTDLKKMVVSYSNSVVKLFDIETGKEILAFKSNESYDGTPATQINKVVCHPTMPIVVSAHEDRFIRFFDINSGACSFSMLSHLDAVSSLDIDSSGLVLCSGGHDGSVRLWDISSSTRSCLQEFSGHRRKSDEGVTAVQYHPSLPGLLATGGADSIVKPKSHTLNLIEADFHPGGESVWVTHHQDMSRLFRQGFFGKGTLSRSEATWKQRTTKGSQDISLEELTRQRRIERAQLRRDKQLRAQQGDVTVATTATPPQQPSSAPLSTKATPPMDIDVHGAEDEDFEHLQLSLEEAFFLVFALECLAISTPDTTPIEIEGTGSHASKRARAMSIQECWLRFTAASVLAPNKEISPSTAQNLALTPGNRFLVRYVAYHYYRSQGWIVKDGLKYGTDFLLYKKGLVFGHSQYAVRIVPCSSTELETGGAAVRDARDYFFGSGGAEAAAAAIRPSSFMSPSPGMCVPHAVYSWQWLLTLNRVIAQVQKTVILCHVVLPSNASKEQLSHPRTALPLYKVVEIGIKRFIPERNRA</sequence>
<dbReference type="PROSITE" id="PS50294">
    <property type="entry name" value="WD_REPEATS_REGION"/>
    <property type="match status" value="3"/>
</dbReference>
<feature type="compositionally biased region" description="Basic and acidic residues" evidence="10">
    <location>
        <begin position="303"/>
        <end position="324"/>
    </location>
</feature>
<feature type="repeat" description="WD" evidence="9">
    <location>
        <begin position="472"/>
        <end position="507"/>
    </location>
</feature>
<evidence type="ECO:0000259" key="12">
    <source>
        <dbReference type="Pfam" id="PF08232"/>
    </source>
</evidence>
<evidence type="ECO:0000256" key="5">
    <source>
        <dbReference type="ARBA" id="ARBA00022737"/>
    </source>
</evidence>
<dbReference type="SMART" id="SM00320">
    <property type="entry name" value="WD40"/>
    <property type="match status" value="7"/>
</dbReference>
<dbReference type="InterPro" id="IPR013258">
    <property type="entry name" value="Striatin_N"/>
</dbReference>
<evidence type="ECO:0000256" key="3">
    <source>
        <dbReference type="ARBA" id="ARBA00012573"/>
    </source>
</evidence>
<feature type="repeat" description="WD" evidence="9">
    <location>
        <begin position="526"/>
        <end position="559"/>
    </location>
</feature>
<feature type="repeat" description="WD" evidence="9">
    <location>
        <begin position="739"/>
        <end position="780"/>
    </location>
</feature>
<dbReference type="EMBL" id="JAIFTL010000125">
    <property type="protein sequence ID" value="KAG9322878.1"/>
    <property type="molecule type" value="Genomic_DNA"/>
</dbReference>
<comment type="catalytic activity">
    <reaction evidence="8">
        <text>pretRNA = a 3'-half-tRNA molecule with a 5'-OH end + a 5'-half-tRNA molecule with a 2',3'-cyclic phosphate end + an intron with a 2',3'-cyclic phosphate and a 5'-hydroxyl terminus.</text>
        <dbReference type="EC" id="4.6.1.16"/>
    </reaction>
</comment>
<keyword evidence="7" id="KW-0175">Coiled coil</keyword>
<dbReference type="PROSITE" id="PS00678">
    <property type="entry name" value="WD_REPEATS_1"/>
    <property type="match status" value="2"/>
</dbReference>
<dbReference type="CDD" id="cd22363">
    <property type="entry name" value="tRNA-intron_lyase_C"/>
    <property type="match status" value="1"/>
</dbReference>
<dbReference type="Gene3D" id="2.130.10.10">
    <property type="entry name" value="YVTN repeat-like/Quinoprotein amine dehydrogenase"/>
    <property type="match status" value="2"/>
</dbReference>
<evidence type="ECO:0000256" key="6">
    <source>
        <dbReference type="ARBA" id="ARBA00022860"/>
    </source>
</evidence>
<accession>A0A9P8A211</accession>
<feature type="compositionally biased region" description="Low complexity" evidence="10">
    <location>
        <begin position="906"/>
        <end position="922"/>
    </location>
</feature>
<comment type="similarity">
    <text evidence="1">Belongs to the tRNA-intron endonuclease family.</text>
</comment>
<keyword evidence="5" id="KW-0677">Repeat</keyword>
<dbReference type="Pfam" id="PF08232">
    <property type="entry name" value="Striatin"/>
    <property type="match status" value="1"/>
</dbReference>
<dbReference type="GO" id="GO:0005516">
    <property type="term" value="F:calmodulin binding"/>
    <property type="evidence" value="ECO:0007669"/>
    <property type="project" value="UniProtKB-KW"/>
</dbReference>
<proteinExistence type="inferred from homology"/>
<comment type="caution">
    <text evidence="13">The sequence shown here is derived from an EMBL/GenBank/DDBJ whole genome shotgun (WGS) entry which is preliminary data.</text>
</comment>
<feature type="repeat" description="WD" evidence="9">
    <location>
        <begin position="579"/>
        <end position="618"/>
    </location>
</feature>
<reference evidence="13" key="1">
    <citation type="submission" date="2021-07" db="EMBL/GenBank/DDBJ databases">
        <title>Draft genome of Mortierella alpina, strain LL118, isolated from an aspen leaf litter sample.</title>
        <authorList>
            <person name="Yang S."/>
            <person name="Vinatzer B.A."/>
        </authorList>
    </citation>
    <scope>NUCLEOTIDE SEQUENCE</scope>
    <source>
        <strain evidence="13">LL118</strain>
    </source>
</reference>
<dbReference type="Pfam" id="PF01974">
    <property type="entry name" value="tRNA_int_endo"/>
    <property type="match status" value="1"/>
</dbReference>
<evidence type="ECO:0000313" key="13">
    <source>
        <dbReference type="EMBL" id="KAG9322878.1"/>
    </source>
</evidence>
<dbReference type="Proteomes" id="UP000717515">
    <property type="component" value="Unassembled WGS sequence"/>
</dbReference>
<dbReference type="EC" id="4.6.1.16" evidence="3"/>
<dbReference type="InterPro" id="IPR006677">
    <property type="entry name" value="tRNA_intron_Endonuc_cat-like"/>
</dbReference>
<dbReference type="InterPro" id="IPR019775">
    <property type="entry name" value="WD40_repeat_CS"/>
</dbReference>